<feature type="domain" description="Amino acid transporter transmembrane" evidence="6">
    <location>
        <begin position="13"/>
        <end position="100"/>
    </location>
</feature>
<dbReference type="InterPro" id="IPR013057">
    <property type="entry name" value="AA_transpt_TM"/>
</dbReference>
<evidence type="ECO:0000256" key="2">
    <source>
        <dbReference type="ARBA" id="ARBA00022692"/>
    </source>
</evidence>
<sequence>ITCIMHSYVIGLQYNFSNLYKELENKKNTVRLTSISLGFILFIYLCVALGGYFAFGTETRDNIMLNIIKYKNDKNLQVWTWMANILILIVQIVHFPVTNYNLRK</sequence>
<dbReference type="AlphaFoldDB" id="A0A146KJZ2"/>
<dbReference type="GO" id="GO:0015179">
    <property type="term" value="F:L-amino acid transmembrane transporter activity"/>
    <property type="evidence" value="ECO:0007669"/>
    <property type="project" value="TreeGrafter"/>
</dbReference>
<feature type="transmembrane region" description="Helical" evidence="5">
    <location>
        <begin position="76"/>
        <end position="97"/>
    </location>
</feature>
<reference evidence="7" key="1">
    <citation type="submission" date="2015-07" db="EMBL/GenBank/DDBJ databases">
        <title>Adaptation to a free-living lifestyle via gene acquisitions in the diplomonad Trepomonas sp. PC1.</title>
        <authorList>
            <person name="Xu F."/>
            <person name="Jerlstrom-Hultqvist J."/>
            <person name="Kolisko M."/>
            <person name="Simpson A.G.B."/>
            <person name="Roger A.J."/>
            <person name="Svard S.G."/>
            <person name="Andersson J.O."/>
        </authorList>
    </citation>
    <scope>NUCLEOTIDE SEQUENCE</scope>
    <source>
        <strain evidence="7">PC1</strain>
    </source>
</reference>
<gene>
    <name evidence="7" type="ORF">TPC1_11381</name>
</gene>
<protein>
    <submittedName>
        <fullName evidence="7">Amino acid transporter family protein</fullName>
    </submittedName>
</protein>
<evidence type="ECO:0000256" key="5">
    <source>
        <dbReference type="SAM" id="Phobius"/>
    </source>
</evidence>
<keyword evidence="2 5" id="KW-0812">Transmembrane</keyword>
<feature type="non-terminal residue" evidence="7">
    <location>
        <position position="104"/>
    </location>
</feature>
<feature type="transmembrane region" description="Helical" evidence="5">
    <location>
        <begin position="35"/>
        <end position="55"/>
    </location>
</feature>
<evidence type="ECO:0000256" key="4">
    <source>
        <dbReference type="ARBA" id="ARBA00023136"/>
    </source>
</evidence>
<proteinExistence type="predicted"/>
<name>A0A146KJZ2_9EUKA</name>
<accession>A0A146KJZ2</accession>
<keyword evidence="3 5" id="KW-1133">Transmembrane helix</keyword>
<evidence type="ECO:0000256" key="1">
    <source>
        <dbReference type="ARBA" id="ARBA00004141"/>
    </source>
</evidence>
<dbReference type="PANTHER" id="PTHR22950">
    <property type="entry name" value="AMINO ACID TRANSPORTER"/>
    <property type="match status" value="1"/>
</dbReference>
<evidence type="ECO:0000313" key="7">
    <source>
        <dbReference type="EMBL" id="JAP95579.1"/>
    </source>
</evidence>
<keyword evidence="4 5" id="KW-0472">Membrane</keyword>
<comment type="subcellular location">
    <subcellularLocation>
        <location evidence="1">Membrane</location>
        <topology evidence="1">Multi-pass membrane protein</topology>
    </subcellularLocation>
</comment>
<evidence type="ECO:0000259" key="6">
    <source>
        <dbReference type="Pfam" id="PF01490"/>
    </source>
</evidence>
<evidence type="ECO:0000256" key="3">
    <source>
        <dbReference type="ARBA" id="ARBA00022989"/>
    </source>
</evidence>
<dbReference type="GO" id="GO:0016020">
    <property type="term" value="C:membrane"/>
    <property type="evidence" value="ECO:0007669"/>
    <property type="project" value="UniProtKB-SubCell"/>
</dbReference>
<feature type="non-terminal residue" evidence="7">
    <location>
        <position position="1"/>
    </location>
</feature>
<dbReference type="Pfam" id="PF01490">
    <property type="entry name" value="Aa_trans"/>
    <property type="match status" value="1"/>
</dbReference>
<organism evidence="7">
    <name type="scientific">Trepomonas sp. PC1</name>
    <dbReference type="NCBI Taxonomy" id="1076344"/>
    <lineage>
        <taxon>Eukaryota</taxon>
        <taxon>Metamonada</taxon>
        <taxon>Diplomonadida</taxon>
        <taxon>Hexamitidae</taxon>
        <taxon>Hexamitinae</taxon>
        <taxon>Trepomonas</taxon>
    </lineage>
</organism>
<dbReference type="EMBL" id="GDID01001027">
    <property type="protein sequence ID" value="JAP95579.1"/>
    <property type="molecule type" value="Transcribed_RNA"/>
</dbReference>